<proteinExistence type="predicted"/>
<evidence type="ECO:0000313" key="2">
    <source>
        <dbReference type="Proteomes" id="UP000734854"/>
    </source>
</evidence>
<sequence>MHDIHGTEKGCYDRLRWYCRVIRETNPGSVAESLIFLDEPRIKNKYKDCILVAVSNDANDDLFTIGYSIVDAENDVLRSYQKHNKKHWSSVFKKVAYTPSLQEHEQHINNIIDSMPLARVFIVQSHPQSWANALFLGDRWGVMNNNIAECWNNWVKLAHYLPIVAMVDHIHMQIMNIIHR</sequence>
<accession>A0A8J5LZ67</accession>
<protein>
    <recommendedName>
        <fullName evidence="3">MULE transposase domain-containing protein</fullName>
    </recommendedName>
</protein>
<dbReference type="AlphaFoldDB" id="A0A8J5LZ67"/>
<reference evidence="1 2" key="1">
    <citation type="submission" date="2020-08" db="EMBL/GenBank/DDBJ databases">
        <title>Plant Genome Project.</title>
        <authorList>
            <person name="Zhang R.-G."/>
        </authorList>
    </citation>
    <scope>NUCLEOTIDE SEQUENCE [LARGE SCALE GENOMIC DNA]</scope>
    <source>
        <tissue evidence="1">Rhizome</tissue>
    </source>
</reference>
<keyword evidence="2" id="KW-1185">Reference proteome</keyword>
<comment type="caution">
    <text evidence="1">The sequence shown here is derived from an EMBL/GenBank/DDBJ whole genome shotgun (WGS) entry which is preliminary data.</text>
</comment>
<name>A0A8J5LZ67_ZINOF</name>
<evidence type="ECO:0008006" key="3">
    <source>
        <dbReference type="Google" id="ProtNLM"/>
    </source>
</evidence>
<organism evidence="1 2">
    <name type="scientific">Zingiber officinale</name>
    <name type="common">Ginger</name>
    <name type="synonym">Amomum zingiber</name>
    <dbReference type="NCBI Taxonomy" id="94328"/>
    <lineage>
        <taxon>Eukaryota</taxon>
        <taxon>Viridiplantae</taxon>
        <taxon>Streptophyta</taxon>
        <taxon>Embryophyta</taxon>
        <taxon>Tracheophyta</taxon>
        <taxon>Spermatophyta</taxon>
        <taxon>Magnoliopsida</taxon>
        <taxon>Liliopsida</taxon>
        <taxon>Zingiberales</taxon>
        <taxon>Zingiberaceae</taxon>
        <taxon>Zingiber</taxon>
    </lineage>
</organism>
<gene>
    <name evidence="1" type="ORF">ZIOFF_002466</name>
</gene>
<dbReference type="Proteomes" id="UP000734854">
    <property type="component" value="Unassembled WGS sequence"/>
</dbReference>
<evidence type="ECO:0000313" key="1">
    <source>
        <dbReference type="EMBL" id="KAG6537376.1"/>
    </source>
</evidence>
<dbReference type="EMBL" id="JACMSC010000001">
    <property type="protein sequence ID" value="KAG6537376.1"/>
    <property type="molecule type" value="Genomic_DNA"/>
</dbReference>